<dbReference type="SUPFAM" id="SSF47413">
    <property type="entry name" value="lambda repressor-like DNA-binding domains"/>
    <property type="match status" value="1"/>
</dbReference>
<name>A0ABP8C6R1_9ACTN</name>
<dbReference type="RefSeq" id="WP_344898807.1">
    <property type="nucleotide sequence ID" value="NZ_BAABAS010000011.1"/>
</dbReference>
<keyword evidence="3" id="KW-1185">Reference proteome</keyword>
<dbReference type="Gene3D" id="1.10.260.40">
    <property type="entry name" value="lambda repressor-like DNA-binding domains"/>
    <property type="match status" value="1"/>
</dbReference>
<evidence type="ECO:0000259" key="1">
    <source>
        <dbReference type="PROSITE" id="PS50943"/>
    </source>
</evidence>
<dbReference type="EMBL" id="BAABAS010000011">
    <property type="protein sequence ID" value="GAA4234688.1"/>
    <property type="molecule type" value="Genomic_DNA"/>
</dbReference>
<dbReference type="InterPro" id="IPR043917">
    <property type="entry name" value="DUF5753"/>
</dbReference>
<sequence>MTDWGRIVAKGRHIPTVASARLARELRAQRERTGFNQEIVAEEMGWAESKLYRIENDKSRVLQRDVKRLLKMYGVDGEEADALVELARLARQPDWWHQYSGAIPKWLQVYVVLEASASHVFGYESEFVPGIIQTDEYARAIMSTAPYPDTEDDVDGMIAVRATRQARLHEEPTLEVWFVLNEAAIRRVVGGPEVMRRQIEHLIKVAQLRNVTLQVLPFEAGEHCAMHGMFYLLRFPEHDDPDKVYLEQQIGGIYTQKPDEVDRYTLMYDHLRARALSPRQTIEMFRAVAAELT</sequence>
<organism evidence="2 3">
    <name type="scientific">Actinomadura meridiana</name>
    <dbReference type="NCBI Taxonomy" id="559626"/>
    <lineage>
        <taxon>Bacteria</taxon>
        <taxon>Bacillati</taxon>
        <taxon>Actinomycetota</taxon>
        <taxon>Actinomycetes</taxon>
        <taxon>Streptosporangiales</taxon>
        <taxon>Thermomonosporaceae</taxon>
        <taxon>Actinomadura</taxon>
    </lineage>
</organism>
<dbReference type="InterPro" id="IPR010982">
    <property type="entry name" value="Lambda_DNA-bd_dom_sf"/>
</dbReference>
<dbReference type="Pfam" id="PF19054">
    <property type="entry name" value="DUF5753"/>
    <property type="match status" value="1"/>
</dbReference>
<dbReference type="CDD" id="cd00093">
    <property type="entry name" value="HTH_XRE"/>
    <property type="match status" value="1"/>
</dbReference>
<accession>A0ABP8C6R1</accession>
<protein>
    <submittedName>
        <fullName evidence="2">Helix-turn-helix transcriptional regulator</fullName>
    </submittedName>
</protein>
<reference evidence="3" key="1">
    <citation type="journal article" date="2019" name="Int. J. Syst. Evol. Microbiol.">
        <title>The Global Catalogue of Microorganisms (GCM) 10K type strain sequencing project: providing services to taxonomists for standard genome sequencing and annotation.</title>
        <authorList>
            <consortium name="The Broad Institute Genomics Platform"/>
            <consortium name="The Broad Institute Genome Sequencing Center for Infectious Disease"/>
            <person name="Wu L."/>
            <person name="Ma J."/>
        </authorList>
    </citation>
    <scope>NUCLEOTIDE SEQUENCE [LARGE SCALE GENOMIC DNA]</scope>
    <source>
        <strain evidence="3">JCM 17440</strain>
    </source>
</reference>
<gene>
    <name evidence="2" type="ORF">GCM10022254_40150</name>
</gene>
<dbReference type="Pfam" id="PF13560">
    <property type="entry name" value="HTH_31"/>
    <property type="match status" value="1"/>
</dbReference>
<dbReference type="InterPro" id="IPR001387">
    <property type="entry name" value="Cro/C1-type_HTH"/>
</dbReference>
<dbReference type="SMART" id="SM00530">
    <property type="entry name" value="HTH_XRE"/>
    <property type="match status" value="1"/>
</dbReference>
<dbReference type="PROSITE" id="PS50943">
    <property type="entry name" value="HTH_CROC1"/>
    <property type="match status" value="1"/>
</dbReference>
<comment type="caution">
    <text evidence="2">The sequence shown here is derived from an EMBL/GenBank/DDBJ whole genome shotgun (WGS) entry which is preliminary data.</text>
</comment>
<evidence type="ECO:0000313" key="2">
    <source>
        <dbReference type="EMBL" id="GAA4234688.1"/>
    </source>
</evidence>
<feature type="domain" description="HTH cro/C1-type" evidence="1">
    <location>
        <begin position="26"/>
        <end position="80"/>
    </location>
</feature>
<dbReference type="Proteomes" id="UP001501710">
    <property type="component" value="Unassembled WGS sequence"/>
</dbReference>
<proteinExistence type="predicted"/>
<evidence type="ECO:0000313" key="3">
    <source>
        <dbReference type="Proteomes" id="UP001501710"/>
    </source>
</evidence>